<evidence type="ECO:0000313" key="1">
    <source>
        <dbReference type="Proteomes" id="UP000887579"/>
    </source>
</evidence>
<name>A0AC34FHX2_9BILA</name>
<reference evidence="2" key="1">
    <citation type="submission" date="2022-11" db="UniProtKB">
        <authorList>
            <consortium name="WormBaseParasite"/>
        </authorList>
    </citation>
    <scope>IDENTIFICATION</scope>
</reference>
<dbReference type="WBParaSite" id="ES5_v2.g16470.t1">
    <property type="protein sequence ID" value="ES5_v2.g16470.t1"/>
    <property type="gene ID" value="ES5_v2.g16470"/>
</dbReference>
<accession>A0AC34FHX2</accession>
<proteinExistence type="predicted"/>
<sequence length="185" mass="21258">MEKITSKLWITLLLGAGVKTPDKPNLVSSLIPKLHQCDARHLYLCGQTFSFKDFYFLSSNVKKLNLYHVACKNDDGSDVAFEKLVEACLKVKEISFIPEAFDLDAFYGYMKKNVLTEVDLKFGGSLSDAYKARLDIIIDEIFAENKYIETEKYKPPIIYISELDRYKAFKLGVLRHNKTFFADLM</sequence>
<evidence type="ECO:0000313" key="2">
    <source>
        <dbReference type="WBParaSite" id="ES5_v2.g16470.t1"/>
    </source>
</evidence>
<organism evidence="1 2">
    <name type="scientific">Panagrolaimus sp. ES5</name>
    <dbReference type="NCBI Taxonomy" id="591445"/>
    <lineage>
        <taxon>Eukaryota</taxon>
        <taxon>Metazoa</taxon>
        <taxon>Ecdysozoa</taxon>
        <taxon>Nematoda</taxon>
        <taxon>Chromadorea</taxon>
        <taxon>Rhabditida</taxon>
        <taxon>Tylenchina</taxon>
        <taxon>Panagrolaimomorpha</taxon>
        <taxon>Panagrolaimoidea</taxon>
        <taxon>Panagrolaimidae</taxon>
        <taxon>Panagrolaimus</taxon>
    </lineage>
</organism>
<dbReference type="Proteomes" id="UP000887579">
    <property type="component" value="Unplaced"/>
</dbReference>
<protein>
    <submittedName>
        <fullName evidence="2">Uncharacterized protein</fullName>
    </submittedName>
</protein>